<dbReference type="SUPFAM" id="SSF55785">
    <property type="entry name" value="PYP-like sensor domain (PAS domain)"/>
    <property type="match status" value="2"/>
</dbReference>
<dbReference type="InterPro" id="IPR035965">
    <property type="entry name" value="PAS-like_dom_sf"/>
</dbReference>
<dbReference type="InterPro" id="IPR011102">
    <property type="entry name" value="Sig_transdc_His_kinase_HWE"/>
</dbReference>
<dbReference type="InterPro" id="IPR013656">
    <property type="entry name" value="PAS_4"/>
</dbReference>
<keyword evidence="12" id="KW-0418">Kinase</keyword>
<evidence type="ECO:0000259" key="17">
    <source>
        <dbReference type="PROSITE" id="PS50112"/>
    </source>
</evidence>
<keyword evidence="14" id="KW-0157">Chromophore</keyword>
<dbReference type="EMBL" id="FNHS01000004">
    <property type="protein sequence ID" value="SDM89386.1"/>
    <property type="molecule type" value="Genomic_DNA"/>
</dbReference>
<dbReference type="STRING" id="582672.SAMN05216360_104171"/>
<evidence type="ECO:0000256" key="4">
    <source>
        <dbReference type="ARBA" id="ARBA00022543"/>
    </source>
</evidence>
<dbReference type="CDD" id="cd00130">
    <property type="entry name" value="PAS"/>
    <property type="match status" value="2"/>
</dbReference>
<evidence type="ECO:0000256" key="9">
    <source>
        <dbReference type="ARBA" id="ARBA00022679"/>
    </source>
</evidence>
<evidence type="ECO:0000313" key="19">
    <source>
        <dbReference type="EMBL" id="SDM89386.1"/>
    </source>
</evidence>
<keyword evidence="20" id="KW-1185">Reference proteome</keyword>
<comment type="catalytic activity">
    <reaction evidence="1">
        <text>ATP + protein L-histidine = ADP + protein N-phospho-L-histidine.</text>
        <dbReference type="EC" id="2.7.13.3"/>
    </reaction>
</comment>
<evidence type="ECO:0000256" key="13">
    <source>
        <dbReference type="ARBA" id="ARBA00022840"/>
    </source>
</evidence>
<dbReference type="GO" id="GO:0009881">
    <property type="term" value="F:photoreceptor activity"/>
    <property type="evidence" value="ECO:0007669"/>
    <property type="project" value="UniProtKB-KW"/>
</dbReference>
<evidence type="ECO:0000256" key="2">
    <source>
        <dbReference type="ARBA" id="ARBA00012438"/>
    </source>
</evidence>
<organism evidence="19 20">
    <name type="scientific">Methylobacterium phyllostachyos</name>
    <dbReference type="NCBI Taxonomy" id="582672"/>
    <lineage>
        <taxon>Bacteria</taxon>
        <taxon>Pseudomonadati</taxon>
        <taxon>Pseudomonadota</taxon>
        <taxon>Alphaproteobacteria</taxon>
        <taxon>Hyphomicrobiales</taxon>
        <taxon>Methylobacteriaceae</taxon>
        <taxon>Methylobacterium</taxon>
    </lineage>
</organism>
<dbReference type="SMART" id="SM00086">
    <property type="entry name" value="PAC"/>
    <property type="match status" value="2"/>
</dbReference>
<protein>
    <recommendedName>
        <fullName evidence="3">Blue-light-activated histidine kinase</fullName>
        <ecNumber evidence="2">2.7.13.3</ecNumber>
    </recommendedName>
</protein>
<dbReference type="InterPro" id="IPR001610">
    <property type="entry name" value="PAC"/>
</dbReference>
<dbReference type="SMART" id="SM00091">
    <property type="entry name" value="PAS"/>
    <property type="match status" value="2"/>
</dbReference>
<evidence type="ECO:0000256" key="6">
    <source>
        <dbReference type="ARBA" id="ARBA00022606"/>
    </source>
</evidence>
<evidence type="ECO:0000256" key="11">
    <source>
        <dbReference type="ARBA" id="ARBA00022741"/>
    </source>
</evidence>
<dbReference type="Gene3D" id="3.30.450.20">
    <property type="entry name" value="PAS domain"/>
    <property type="match status" value="3"/>
</dbReference>
<dbReference type="GO" id="GO:0005524">
    <property type="term" value="F:ATP binding"/>
    <property type="evidence" value="ECO:0007669"/>
    <property type="project" value="UniProtKB-KW"/>
</dbReference>
<dbReference type="PANTHER" id="PTHR41523:SF7">
    <property type="entry name" value="HISTIDINE KINASE"/>
    <property type="match status" value="1"/>
</dbReference>
<dbReference type="SMART" id="SM00911">
    <property type="entry name" value="HWE_HK"/>
    <property type="match status" value="1"/>
</dbReference>
<dbReference type="Pfam" id="PF13426">
    <property type="entry name" value="PAS_9"/>
    <property type="match status" value="1"/>
</dbReference>
<accession>A0A1G9WYW0</accession>
<gene>
    <name evidence="19" type="ORF">SAMN05216360_104171</name>
</gene>
<keyword evidence="9" id="KW-0808">Transferase</keyword>
<evidence type="ECO:0000256" key="16">
    <source>
        <dbReference type="ARBA" id="ARBA00023170"/>
    </source>
</evidence>
<dbReference type="Proteomes" id="UP000198704">
    <property type="component" value="Unassembled WGS sequence"/>
</dbReference>
<keyword evidence="13" id="KW-0067">ATP-binding</keyword>
<dbReference type="InterPro" id="IPR000014">
    <property type="entry name" value="PAS"/>
</dbReference>
<keyword evidence="8" id="KW-0288">FMN</keyword>
<evidence type="ECO:0000256" key="14">
    <source>
        <dbReference type="ARBA" id="ARBA00022991"/>
    </source>
</evidence>
<dbReference type="NCBIfam" id="TIGR00229">
    <property type="entry name" value="sensory_box"/>
    <property type="match status" value="2"/>
</dbReference>
<keyword evidence="7" id="KW-0285">Flavoprotein</keyword>
<dbReference type="EC" id="2.7.13.3" evidence="2"/>
<evidence type="ECO:0000256" key="1">
    <source>
        <dbReference type="ARBA" id="ARBA00000085"/>
    </source>
</evidence>
<evidence type="ECO:0000256" key="10">
    <source>
        <dbReference type="ARBA" id="ARBA00022737"/>
    </source>
</evidence>
<keyword evidence="4" id="KW-0600">Photoreceptor protein</keyword>
<evidence type="ECO:0000256" key="15">
    <source>
        <dbReference type="ARBA" id="ARBA00023026"/>
    </source>
</evidence>
<dbReference type="Gene3D" id="3.30.565.10">
    <property type="entry name" value="Histidine kinase-like ATPase, C-terminal domain"/>
    <property type="match status" value="1"/>
</dbReference>
<feature type="domain" description="PAS" evidence="17">
    <location>
        <begin position="72"/>
        <end position="129"/>
    </location>
</feature>
<dbReference type="Pfam" id="PF07536">
    <property type="entry name" value="HWE_HK"/>
    <property type="match status" value="1"/>
</dbReference>
<dbReference type="PANTHER" id="PTHR41523">
    <property type="entry name" value="TWO-COMPONENT SYSTEM SENSOR PROTEIN"/>
    <property type="match status" value="1"/>
</dbReference>
<evidence type="ECO:0000256" key="7">
    <source>
        <dbReference type="ARBA" id="ARBA00022630"/>
    </source>
</evidence>
<keyword evidence="6" id="KW-0716">Sensory transduction</keyword>
<dbReference type="GO" id="GO:0004673">
    <property type="term" value="F:protein histidine kinase activity"/>
    <property type="evidence" value="ECO:0007669"/>
    <property type="project" value="UniProtKB-EC"/>
</dbReference>
<proteinExistence type="predicted"/>
<evidence type="ECO:0000313" key="20">
    <source>
        <dbReference type="Proteomes" id="UP000198704"/>
    </source>
</evidence>
<evidence type="ECO:0000259" key="18">
    <source>
        <dbReference type="PROSITE" id="PS50113"/>
    </source>
</evidence>
<evidence type="ECO:0000256" key="12">
    <source>
        <dbReference type="ARBA" id="ARBA00022777"/>
    </source>
</evidence>
<evidence type="ECO:0000256" key="3">
    <source>
        <dbReference type="ARBA" id="ARBA00021740"/>
    </source>
</evidence>
<keyword evidence="11" id="KW-0547">Nucleotide-binding</keyword>
<name>A0A1G9WYW0_9HYPH</name>
<dbReference type="PROSITE" id="PS50113">
    <property type="entry name" value="PAC"/>
    <property type="match status" value="1"/>
</dbReference>
<dbReference type="PROSITE" id="PS50112">
    <property type="entry name" value="PAS"/>
    <property type="match status" value="2"/>
</dbReference>
<dbReference type="InterPro" id="IPR000700">
    <property type="entry name" value="PAS-assoc_C"/>
</dbReference>
<dbReference type="Pfam" id="PF08448">
    <property type="entry name" value="PAS_4"/>
    <property type="match status" value="1"/>
</dbReference>
<keyword evidence="5" id="KW-0597">Phosphoprotein</keyword>
<keyword evidence="16" id="KW-0675">Receptor</keyword>
<sequence length="526" mass="57272">MRLAETARPDRMAVQHYNIRRPDGTFEERHWRPLSVPVSGPGGEVVSLIHYVEDVTDEVVGARTAKTALTASEARYRAIVESSVDYAMIATDLDGTVTTWNTGAEHVLDWTAAEMVGRNADRFFTPEDRIARIPQQEMHGALTEGRGADERWHLRKGGERFWASGEMMPLRDEDGAVVAFLKILRDRTRQRETEMALERQGALLRTVTDHVSEAVLRLDPDGTIQFANPAAERLFGWPAEDLRGRNFHDTVHHSHQDGRPFPAGDCVFVRALRNGTRVASEPAVFFRRDGSPVPVECSSVPFRLGEEAAGAVMTVTDATERRRAREQQQVVNRELSHRMKNVLAVVQAIAAQTMRNAADLASASEALAARLVALGRAHDILLDEATDGAEMHALTAAAVGLYDNRLPGRFALDGPALAVGEAATVSLTLVLHELATNAAKYGALSTAEGSVSIACTVTRDGLEPTFRLTWTERGGPPVLPPTRKGFGSRLIARGLSGGSVGRVETTYEPGGLACVLTAPLAEVEER</sequence>
<dbReference type="RefSeq" id="WP_167627660.1">
    <property type="nucleotide sequence ID" value="NZ_FNHS01000004.1"/>
</dbReference>
<dbReference type="InterPro" id="IPR036890">
    <property type="entry name" value="HATPase_C_sf"/>
</dbReference>
<evidence type="ECO:0000256" key="8">
    <source>
        <dbReference type="ARBA" id="ARBA00022643"/>
    </source>
</evidence>
<feature type="domain" description="PAS" evidence="17">
    <location>
        <begin position="200"/>
        <end position="252"/>
    </location>
</feature>
<reference evidence="20" key="1">
    <citation type="submission" date="2016-10" db="EMBL/GenBank/DDBJ databases">
        <authorList>
            <person name="Varghese N."/>
            <person name="Submissions S."/>
        </authorList>
    </citation>
    <scope>NUCLEOTIDE SEQUENCE [LARGE SCALE GENOMIC DNA]</scope>
    <source>
        <strain evidence="20">BL47</strain>
    </source>
</reference>
<keyword evidence="15" id="KW-0843">Virulence</keyword>
<evidence type="ECO:0000256" key="5">
    <source>
        <dbReference type="ARBA" id="ARBA00022553"/>
    </source>
</evidence>
<keyword evidence="10" id="KW-0677">Repeat</keyword>
<dbReference type="AlphaFoldDB" id="A0A1G9WYW0"/>
<feature type="domain" description="PAC" evidence="18">
    <location>
        <begin position="147"/>
        <end position="199"/>
    </location>
</feature>